<comment type="caution">
    <text evidence="2">The sequence shown here is derived from an EMBL/GenBank/DDBJ whole genome shotgun (WGS) entry which is preliminary data.</text>
</comment>
<name>A0A2N9XWL4_9NEIS</name>
<evidence type="ECO:0000313" key="2">
    <source>
        <dbReference type="EMBL" id="PIT54097.1"/>
    </source>
</evidence>
<dbReference type="InterPro" id="IPR035093">
    <property type="entry name" value="RelE/ParE_toxin_dom_sf"/>
</dbReference>
<dbReference type="Proteomes" id="UP000229434">
    <property type="component" value="Unassembled WGS sequence"/>
</dbReference>
<dbReference type="EMBL" id="MEIS01000117">
    <property type="protein sequence ID" value="PIT54097.1"/>
    <property type="molecule type" value="Genomic_DNA"/>
</dbReference>
<dbReference type="PANTHER" id="PTHR38813">
    <property type="match status" value="1"/>
</dbReference>
<evidence type="ECO:0000256" key="1">
    <source>
        <dbReference type="ARBA" id="ARBA00022649"/>
    </source>
</evidence>
<keyword evidence="1" id="KW-1277">Toxin-antitoxin system</keyword>
<protein>
    <submittedName>
        <fullName evidence="2">Cytotoxic translational repressor of toxin-antitoxin stability system</fullName>
    </submittedName>
</protein>
<dbReference type="AlphaFoldDB" id="A0A2N9XWL4"/>
<dbReference type="RefSeq" id="WP_100089779.1">
    <property type="nucleotide sequence ID" value="NZ_MDUZ01000046.1"/>
</dbReference>
<dbReference type="Gene3D" id="3.30.2310.20">
    <property type="entry name" value="RelE-like"/>
    <property type="match status" value="1"/>
</dbReference>
<gene>
    <name evidence="2" type="ORF">BHC49_09125</name>
</gene>
<accession>A0A2N9XWL4</accession>
<proteinExistence type="predicted"/>
<dbReference type="InterPro" id="IPR007712">
    <property type="entry name" value="RelE/ParE_toxin"/>
</dbReference>
<dbReference type="PANTHER" id="PTHR38813:SF1">
    <property type="entry name" value="TOXIN RELE1-RELATED"/>
    <property type="match status" value="1"/>
</dbReference>
<evidence type="ECO:0000313" key="3">
    <source>
        <dbReference type="Proteomes" id="UP000229434"/>
    </source>
</evidence>
<dbReference type="SUPFAM" id="SSF143011">
    <property type="entry name" value="RelE-like"/>
    <property type="match status" value="1"/>
</dbReference>
<reference evidence="2 3" key="1">
    <citation type="journal article" date="2017" name="MBio">
        <title>Type VI secretion-mediated competition in the bee gut microbiome.</title>
        <authorList>
            <person name="Steele M.I."/>
            <person name="Kwong W.K."/>
            <person name="Powell J.E."/>
            <person name="Whiteley M."/>
            <person name="Moran N.A."/>
        </authorList>
    </citation>
    <scope>NUCLEOTIDE SEQUENCE [LARGE SCALE GENOMIC DNA]</scope>
    <source>
        <strain evidence="2 3">Nev3CBA3</strain>
    </source>
</reference>
<organism evidence="2 3">
    <name type="scientific">Snodgrassella alvi</name>
    <dbReference type="NCBI Taxonomy" id="1196083"/>
    <lineage>
        <taxon>Bacteria</taxon>
        <taxon>Pseudomonadati</taxon>
        <taxon>Pseudomonadota</taxon>
        <taxon>Betaproteobacteria</taxon>
        <taxon>Neisseriales</taxon>
        <taxon>Neisseriaceae</taxon>
        <taxon>Snodgrassella</taxon>
    </lineage>
</organism>
<dbReference type="InterPro" id="IPR052747">
    <property type="entry name" value="TA_system_RelE_toxin"/>
</dbReference>
<dbReference type="OrthoDB" id="5570653at2"/>
<dbReference type="Pfam" id="PF05016">
    <property type="entry name" value="ParE_toxin"/>
    <property type="match status" value="1"/>
</dbReference>
<sequence length="82" mass="9795">MNRIIYQPKAIKQLSKIPTHKIIRDKIANLSNMPNCLNVKKLNNHQYDYRLRVGNYRVLFNYDGDISIVSIEEVKKRDDRTY</sequence>